<feature type="compositionally biased region" description="Polar residues" evidence="2">
    <location>
        <begin position="45"/>
        <end position="60"/>
    </location>
</feature>
<evidence type="ECO:0000256" key="2">
    <source>
        <dbReference type="SAM" id="MobiDB-lite"/>
    </source>
</evidence>
<reference evidence="4 5" key="1">
    <citation type="submission" date="2021-02" db="EMBL/GenBank/DDBJ databases">
        <title>Variation within the Batrachochytrium salamandrivorans European outbreak.</title>
        <authorList>
            <person name="Kelly M."/>
            <person name="Pasmans F."/>
            <person name="Shea T.P."/>
            <person name="Munoz J.F."/>
            <person name="Carranza S."/>
            <person name="Cuomo C.A."/>
            <person name="Martel A."/>
        </authorList>
    </citation>
    <scope>NUCLEOTIDE SEQUENCE [LARGE SCALE GENOMIC DNA]</scope>
    <source>
        <strain evidence="4 5">AMFP18/2</strain>
    </source>
</reference>
<organism evidence="4 5">
    <name type="scientific">Batrachochytrium salamandrivorans</name>
    <dbReference type="NCBI Taxonomy" id="1357716"/>
    <lineage>
        <taxon>Eukaryota</taxon>
        <taxon>Fungi</taxon>
        <taxon>Fungi incertae sedis</taxon>
        <taxon>Chytridiomycota</taxon>
        <taxon>Chytridiomycota incertae sedis</taxon>
        <taxon>Chytridiomycetes</taxon>
        <taxon>Rhizophydiales</taxon>
        <taxon>Rhizophydiales incertae sedis</taxon>
        <taxon>Batrachochytrium</taxon>
    </lineage>
</organism>
<protein>
    <recommendedName>
        <fullName evidence="6">GDP/GTP exchange factor Sec2 N-terminal domain-containing protein</fullName>
    </recommendedName>
</protein>
<evidence type="ECO:0000313" key="4">
    <source>
        <dbReference type="EMBL" id="KAH6586515.1"/>
    </source>
</evidence>
<feature type="region of interest" description="Disordered" evidence="2">
    <location>
        <begin position="38"/>
        <end position="60"/>
    </location>
</feature>
<name>A0ABQ8ETV3_9FUNG</name>
<keyword evidence="1" id="KW-0175">Coiled coil</keyword>
<proteinExistence type="predicted"/>
<feature type="region of interest" description="Disordered" evidence="2">
    <location>
        <begin position="97"/>
        <end position="175"/>
    </location>
</feature>
<gene>
    <name evidence="4" type="ORF">BASA50_000469</name>
</gene>
<feature type="signal peptide" evidence="3">
    <location>
        <begin position="1"/>
        <end position="18"/>
    </location>
</feature>
<keyword evidence="3" id="KW-0732">Signal</keyword>
<evidence type="ECO:0000313" key="5">
    <source>
        <dbReference type="Proteomes" id="UP001648503"/>
    </source>
</evidence>
<sequence>MKHPVLGVLSILSISVYAATLPGHVDDAPLLVKRQVYPEDPPADSMNQPPESVDEPSNSIPFNWDIAPLSISPSTSQLLDSMEELVDLGLFDWDITPSSEDQFTPDSHGNPGSDTDSSSEKQGGASQTSNRPGPSYDTPRPSFEAPSSSDMYSPFDYQPAKRQKVSHSYGSGTVSKKPCVGRCIKDSIYVQSDGKNLGADQAPARKCEGCEAGEEGGKLFLEASDKRMQLLELEKEIKDCKEYIFELEEEKKEELDATEFTNLQKAIDASIIDYKSKIEVAKKLKEEIQEIMKKAGEFYSAQYTSSLGLAKP</sequence>
<feature type="compositionally biased region" description="Polar residues" evidence="2">
    <location>
        <begin position="97"/>
        <end position="132"/>
    </location>
</feature>
<evidence type="ECO:0000256" key="3">
    <source>
        <dbReference type="SAM" id="SignalP"/>
    </source>
</evidence>
<evidence type="ECO:0000256" key="1">
    <source>
        <dbReference type="SAM" id="Coils"/>
    </source>
</evidence>
<accession>A0ABQ8ETV3</accession>
<keyword evidence="5" id="KW-1185">Reference proteome</keyword>
<evidence type="ECO:0008006" key="6">
    <source>
        <dbReference type="Google" id="ProtNLM"/>
    </source>
</evidence>
<comment type="caution">
    <text evidence="4">The sequence shown here is derived from an EMBL/GenBank/DDBJ whole genome shotgun (WGS) entry which is preliminary data.</text>
</comment>
<feature type="coiled-coil region" evidence="1">
    <location>
        <begin position="230"/>
        <end position="294"/>
    </location>
</feature>
<dbReference type="EMBL" id="JAFCIX010000573">
    <property type="protein sequence ID" value="KAH6586515.1"/>
    <property type="molecule type" value="Genomic_DNA"/>
</dbReference>
<dbReference type="Proteomes" id="UP001648503">
    <property type="component" value="Unassembled WGS sequence"/>
</dbReference>
<feature type="chain" id="PRO_5046108909" description="GDP/GTP exchange factor Sec2 N-terminal domain-containing protein" evidence="3">
    <location>
        <begin position="19"/>
        <end position="312"/>
    </location>
</feature>